<dbReference type="PANTHER" id="PTHR43567:SF5">
    <property type="entry name" value="HYPOTHETICAL CYTOSOLIC PROTEIN"/>
    <property type="match status" value="1"/>
</dbReference>
<reference evidence="3" key="1">
    <citation type="submission" date="2020-08" db="EMBL/GenBank/DDBJ databases">
        <title>Genome public.</title>
        <authorList>
            <person name="Liu C."/>
            <person name="Sun Q."/>
        </authorList>
    </citation>
    <scope>NUCLEOTIDE SEQUENCE</scope>
    <source>
        <strain evidence="3">BX8</strain>
    </source>
</reference>
<sequence length="173" mass="19726">MGGIRLAFIEIAPKEIADNPFKLIGSDWMLITAGDEEKCNTMTASWGGVGILWNKPVSFIFVRPQRYTREFIEREQAYSLCFFEDGFRTGLSYLGTASGRDEDKIAKAGLTTAYEDGVPYFEQARLVLICKKSYRDDLRGDCFLDAEADARCYPEKDYHRMYIGEIVKALKKK</sequence>
<dbReference type="InterPro" id="IPR002563">
    <property type="entry name" value="Flavin_Rdtase-like_dom"/>
</dbReference>
<evidence type="ECO:0000313" key="4">
    <source>
        <dbReference type="Proteomes" id="UP000659630"/>
    </source>
</evidence>
<dbReference type="Proteomes" id="UP000659630">
    <property type="component" value="Unassembled WGS sequence"/>
</dbReference>
<gene>
    <name evidence="3" type="ORF">H8S23_05005</name>
</gene>
<dbReference type="GO" id="GO:0010181">
    <property type="term" value="F:FMN binding"/>
    <property type="evidence" value="ECO:0007669"/>
    <property type="project" value="InterPro"/>
</dbReference>
<dbReference type="Gene3D" id="2.30.110.10">
    <property type="entry name" value="Electron Transport, Fmn-binding Protein, Chain A"/>
    <property type="match status" value="1"/>
</dbReference>
<proteinExistence type="inferred from homology"/>
<dbReference type="AlphaFoldDB" id="A0A923I8F6"/>
<dbReference type="InterPro" id="IPR052174">
    <property type="entry name" value="Flavoredoxin"/>
</dbReference>
<name>A0A923I8F6_9FIRM</name>
<comment type="similarity">
    <text evidence="1">Belongs to the flavoredoxin family.</text>
</comment>
<feature type="domain" description="Flavin reductase like" evidence="2">
    <location>
        <begin position="27"/>
        <end position="168"/>
    </location>
</feature>
<dbReference type="Pfam" id="PF01613">
    <property type="entry name" value="Flavin_Reduct"/>
    <property type="match status" value="1"/>
</dbReference>
<protein>
    <submittedName>
        <fullName evidence="3">Flavin reductase family protein</fullName>
    </submittedName>
</protein>
<dbReference type="EMBL" id="JACONZ010000001">
    <property type="protein sequence ID" value="MBC5580857.1"/>
    <property type="molecule type" value="Genomic_DNA"/>
</dbReference>
<organism evidence="3 4">
    <name type="scientific">Anaerofilum hominis</name>
    <dbReference type="NCBI Taxonomy" id="2763016"/>
    <lineage>
        <taxon>Bacteria</taxon>
        <taxon>Bacillati</taxon>
        <taxon>Bacillota</taxon>
        <taxon>Clostridia</taxon>
        <taxon>Eubacteriales</taxon>
        <taxon>Oscillospiraceae</taxon>
        <taxon>Anaerofilum</taxon>
    </lineage>
</organism>
<dbReference type="GO" id="GO:0016646">
    <property type="term" value="F:oxidoreductase activity, acting on the CH-NH group of donors, NAD or NADP as acceptor"/>
    <property type="evidence" value="ECO:0007669"/>
    <property type="project" value="UniProtKB-ARBA"/>
</dbReference>
<dbReference type="PANTHER" id="PTHR43567">
    <property type="entry name" value="FLAVOREDOXIN-RELATED-RELATED"/>
    <property type="match status" value="1"/>
</dbReference>
<comment type="caution">
    <text evidence="3">The sequence shown here is derived from an EMBL/GenBank/DDBJ whole genome shotgun (WGS) entry which is preliminary data.</text>
</comment>
<evidence type="ECO:0000313" key="3">
    <source>
        <dbReference type="EMBL" id="MBC5580857.1"/>
    </source>
</evidence>
<evidence type="ECO:0000259" key="2">
    <source>
        <dbReference type="Pfam" id="PF01613"/>
    </source>
</evidence>
<dbReference type="InterPro" id="IPR012349">
    <property type="entry name" value="Split_barrel_FMN-bd"/>
</dbReference>
<keyword evidence="4" id="KW-1185">Reference proteome</keyword>
<accession>A0A923I8F6</accession>
<evidence type="ECO:0000256" key="1">
    <source>
        <dbReference type="ARBA" id="ARBA00038054"/>
    </source>
</evidence>
<dbReference type="SUPFAM" id="SSF50475">
    <property type="entry name" value="FMN-binding split barrel"/>
    <property type="match status" value="1"/>
</dbReference>